<evidence type="ECO:0000256" key="8">
    <source>
        <dbReference type="PIRSR" id="PIRSR602481-2"/>
    </source>
</evidence>
<evidence type="ECO:0008006" key="11">
    <source>
        <dbReference type="Google" id="ProtNLM"/>
    </source>
</evidence>
<dbReference type="SUPFAM" id="SSF46785">
    <property type="entry name" value="Winged helix' DNA-binding domain"/>
    <property type="match status" value="1"/>
</dbReference>
<dbReference type="Gene3D" id="1.10.10.10">
    <property type="entry name" value="Winged helix-like DNA-binding domain superfamily/Winged helix DNA-binding domain"/>
    <property type="match status" value="1"/>
</dbReference>
<dbReference type="EMBL" id="MFZI01000074">
    <property type="protein sequence ID" value="OGK18167.1"/>
    <property type="molecule type" value="Genomic_DNA"/>
</dbReference>
<feature type="binding site" evidence="7">
    <location>
        <position position="133"/>
    </location>
    <ligand>
        <name>Zn(2+)</name>
        <dbReference type="ChEBI" id="CHEBI:29105"/>
    </ligand>
</feature>
<dbReference type="InterPro" id="IPR036390">
    <property type="entry name" value="WH_DNA-bd_sf"/>
</dbReference>
<dbReference type="PANTHER" id="PTHR33202">
    <property type="entry name" value="ZINC UPTAKE REGULATION PROTEIN"/>
    <property type="match status" value="1"/>
</dbReference>
<proteinExistence type="inferred from homology"/>
<dbReference type="Gene3D" id="3.30.1490.190">
    <property type="match status" value="1"/>
</dbReference>
<dbReference type="InterPro" id="IPR036388">
    <property type="entry name" value="WH-like_DNA-bd_sf"/>
</dbReference>
<protein>
    <recommendedName>
        <fullName evidence="11">Transcriptional repressor</fullName>
    </recommendedName>
</protein>
<comment type="cofactor">
    <cofactor evidence="8">
        <name>Mn(2+)</name>
        <dbReference type="ChEBI" id="CHEBI:29035"/>
    </cofactor>
    <cofactor evidence="8">
        <name>Fe(2+)</name>
        <dbReference type="ChEBI" id="CHEBI:29033"/>
    </cofactor>
    <text evidence="8">Binds 1 Mn(2+) or Fe(2+) ion per subunit.</text>
</comment>
<evidence type="ECO:0000256" key="6">
    <source>
        <dbReference type="ARBA" id="ARBA00023163"/>
    </source>
</evidence>
<keyword evidence="3 7" id="KW-0862">Zinc</keyword>
<evidence type="ECO:0000256" key="3">
    <source>
        <dbReference type="ARBA" id="ARBA00022833"/>
    </source>
</evidence>
<feature type="binding site" evidence="7">
    <location>
        <position position="130"/>
    </location>
    <ligand>
        <name>Zn(2+)</name>
        <dbReference type="ChEBI" id="CHEBI:29105"/>
    </ligand>
</feature>
<gene>
    <name evidence="9" type="ORF">A2866_04725</name>
</gene>
<organism evidence="9 10">
    <name type="scientific">Candidatus Roizmanbacteria bacterium RIFCSPHIGHO2_01_FULL_39_8</name>
    <dbReference type="NCBI Taxonomy" id="1802033"/>
    <lineage>
        <taxon>Bacteria</taxon>
        <taxon>Candidatus Roizmaniibacteriota</taxon>
    </lineage>
</organism>
<dbReference type="Pfam" id="PF01475">
    <property type="entry name" value="FUR"/>
    <property type="match status" value="1"/>
</dbReference>
<dbReference type="Proteomes" id="UP000177026">
    <property type="component" value="Unassembled WGS sequence"/>
</dbReference>
<evidence type="ECO:0000256" key="4">
    <source>
        <dbReference type="ARBA" id="ARBA00023015"/>
    </source>
</evidence>
<dbReference type="InterPro" id="IPR043135">
    <property type="entry name" value="Fur_C"/>
</dbReference>
<dbReference type="GO" id="GO:0003700">
    <property type="term" value="F:DNA-binding transcription factor activity"/>
    <property type="evidence" value="ECO:0007669"/>
    <property type="project" value="InterPro"/>
</dbReference>
<comment type="caution">
    <text evidence="9">The sequence shown here is derived from an EMBL/GenBank/DDBJ whole genome shotgun (WGS) entry which is preliminary data.</text>
</comment>
<keyword evidence="6" id="KW-0804">Transcription</keyword>
<feature type="binding site" evidence="8">
    <location>
        <position position="122"/>
    </location>
    <ligand>
        <name>Fe cation</name>
        <dbReference type="ChEBI" id="CHEBI:24875"/>
    </ligand>
</feature>
<keyword evidence="2" id="KW-0678">Repressor</keyword>
<feature type="binding site" evidence="8">
    <location>
        <position position="105"/>
    </location>
    <ligand>
        <name>Fe cation</name>
        <dbReference type="ChEBI" id="CHEBI:24875"/>
    </ligand>
</feature>
<dbReference type="InterPro" id="IPR002481">
    <property type="entry name" value="FUR"/>
</dbReference>
<comment type="cofactor">
    <cofactor evidence="7">
        <name>Zn(2+)</name>
        <dbReference type="ChEBI" id="CHEBI:29105"/>
    </cofactor>
    <text evidence="7">Binds 1 zinc ion per subunit.</text>
</comment>
<keyword evidence="7" id="KW-0479">Metal-binding</keyword>
<dbReference type="GO" id="GO:0008270">
    <property type="term" value="F:zinc ion binding"/>
    <property type="evidence" value="ECO:0007669"/>
    <property type="project" value="TreeGrafter"/>
</dbReference>
<sequence length="134" mass="15767">MNSLKDLHDKGYRITLQRKNLLKQIRSNPQTAEEIFKSMEKKGQKIDLVSVYRGVQFFAKEGLIREIDFGDGKKRYELYGEESHHHHFICNNCKSIEDISSELEERLIEDFQSQSNFIIKDHSIELFGLCQKCI</sequence>
<evidence type="ECO:0000256" key="1">
    <source>
        <dbReference type="ARBA" id="ARBA00007957"/>
    </source>
</evidence>
<dbReference type="AlphaFoldDB" id="A0A1F7GGU3"/>
<evidence type="ECO:0000313" key="10">
    <source>
        <dbReference type="Proteomes" id="UP000177026"/>
    </source>
</evidence>
<keyword evidence="8" id="KW-0408">Iron</keyword>
<feature type="binding site" evidence="8">
    <location>
        <position position="84"/>
    </location>
    <ligand>
        <name>Fe cation</name>
        <dbReference type="ChEBI" id="CHEBI:24875"/>
    </ligand>
</feature>
<dbReference type="PANTHER" id="PTHR33202:SF7">
    <property type="entry name" value="FERRIC UPTAKE REGULATION PROTEIN"/>
    <property type="match status" value="1"/>
</dbReference>
<accession>A0A1F7GGU3</accession>
<dbReference type="GO" id="GO:1900376">
    <property type="term" value="P:regulation of secondary metabolite biosynthetic process"/>
    <property type="evidence" value="ECO:0007669"/>
    <property type="project" value="TreeGrafter"/>
</dbReference>
<comment type="similarity">
    <text evidence="1">Belongs to the Fur family.</text>
</comment>
<reference evidence="9 10" key="1">
    <citation type="journal article" date="2016" name="Nat. Commun.">
        <title>Thousands of microbial genomes shed light on interconnected biogeochemical processes in an aquifer system.</title>
        <authorList>
            <person name="Anantharaman K."/>
            <person name="Brown C.T."/>
            <person name="Hug L.A."/>
            <person name="Sharon I."/>
            <person name="Castelle C.J."/>
            <person name="Probst A.J."/>
            <person name="Thomas B.C."/>
            <person name="Singh A."/>
            <person name="Wilkins M.J."/>
            <person name="Karaoz U."/>
            <person name="Brodie E.L."/>
            <person name="Williams K.H."/>
            <person name="Hubbard S.S."/>
            <person name="Banfield J.F."/>
        </authorList>
    </citation>
    <scope>NUCLEOTIDE SEQUENCE [LARGE SCALE GENOMIC DNA]</scope>
</reference>
<keyword evidence="4" id="KW-0805">Transcription regulation</keyword>
<feature type="binding site" evidence="7">
    <location>
        <position position="93"/>
    </location>
    <ligand>
        <name>Zn(2+)</name>
        <dbReference type="ChEBI" id="CHEBI:29105"/>
    </ligand>
</feature>
<name>A0A1F7GGU3_9BACT</name>
<dbReference type="CDD" id="cd07153">
    <property type="entry name" value="Fur_like"/>
    <property type="match status" value="1"/>
</dbReference>
<evidence type="ECO:0000256" key="2">
    <source>
        <dbReference type="ARBA" id="ARBA00022491"/>
    </source>
</evidence>
<evidence type="ECO:0000256" key="7">
    <source>
        <dbReference type="PIRSR" id="PIRSR602481-1"/>
    </source>
</evidence>
<evidence type="ECO:0000313" key="9">
    <source>
        <dbReference type="EMBL" id="OGK18167.1"/>
    </source>
</evidence>
<evidence type="ECO:0000256" key="5">
    <source>
        <dbReference type="ARBA" id="ARBA00023125"/>
    </source>
</evidence>
<keyword evidence="5" id="KW-0238">DNA-binding</keyword>
<feature type="binding site" evidence="7">
    <location>
        <position position="90"/>
    </location>
    <ligand>
        <name>Zn(2+)</name>
        <dbReference type="ChEBI" id="CHEBI:29105"/>
    </ligand>
</feature>
<dbReference type="GO" id="GO:0000976">
    <property type="term" value="F:transcription cis-regulatory region binding"/>
    <property type="evidence" value="ECO:0007669"/>
    <property type="project" value="TreeGrafter"/>
</dbReference>
<dbReference type="GO" id="GO:0045892">
    <property type="term" value="P:negative regulation of DNA-templated transcription"/>
    <property type="evidence" value="ECO:0007669"/>
    <property type="project" value="TreeGrafter"/>
</dbReference>